<keyword evidence="2" id="KW-1185">Reference proteome</keyword>
<accession>A0A4S8KIJ6</accession>
<dbReference type="Gene3D" id="3.40.50.450">
    <property type="match status" value="1"/>
</dbReference>
<reference evidence="1 2" key="1">
    <citation type="journal article" date="2019" name="Nat. Ecol. Evol.">
        <title>Megaphylogeny resolves global patterns of mushroom evolution.</title>
        <authorList>
            <person name="Varga T."/>
            <person name="Krizsan K."/>
            <person name="Foldi C."/>
            <person name="Dima B."/>
            <person name="Sanchez-Garcia M."/>
            <person name="Sanchez-Ramirez S."/>
            <person name="Szollosi G.J."/>
            <person name="Szarkandi J.G."/>
            <person name="Papp V."/>
            <person name="Albert L."/>
            <person name="Andreopoulos W."/>
            <person name="Angelini C."/>
            <person name="Antonin V."/>
            <person name="Barry K.W."/>
            <person name="Bougher N.L."/>
            <person name="Buchanan P."/>
            <person name="Buyck B."/>
            <person name="Bense V."/>
            <person name="Catcheside P."/>
            <person name="Chovatia M."/>
            <person name="Cooper J."/>
            <person name="Damon W."/>
            <person name="Desjardin D."/>
            <person name="Finy P."/>
            <person name="Geml J."/>
            <person name="Haridas S."/>
            <person name="Hughes K."/>
            <person name="Justo A."/>
            <person name="Karasinski D."/>
            <person name="Kautmanova I."/>
            <person name="Kiss B."/>
            <person name="Kocsube S."/>
            <person name="Kotiranta H."/>
            <person name="LaButti K.M."/>
            <person name="Lechner B.E."/>
            <person name="Liimatainen K."/>
            <person name="Lipzen A."/>
            <person name="Lukacs Z."/>
            <person name="Mihaltcheva S."/>
            <person name="Morgado L.N."/>
            <person name="Niskanen T."/>
            <person name="Noordeloos M.E."/>
            <person name="Ohm R.A."/>
            <person name="Ortiz-Santana B."/>
            <person name="Ovrebo C."/>
            <person name="Racz N."/>
            <person name="Riley R."/>
            <person name="Savchenko A."/>
            <person name="Shiryaev A."/>
            <person name="Soop K."/>
            <person name="Spirin V."/>
            <person name="Szebenyi C."/>
            <person name="Tomsovsky M."/>
            <person name="Tulloss R.E."/>
            <person name="Uehling J."/>
            <person name="Grigoriev I.V."/>
            <person name="Vagvolgyi C."/>
            <person name="Papp T."/>
            <person name="Martin F.M."/>
            <person name="Miettinen O."/>
            <person name="Hibbett D.S."/>
            <person name="Nagy L.G."/>
        </authorList>
    </citation>
    <scope>NUCLEOTIDE SEQUENCE [LARGE SCALE GENOMIC DNA]</scope>
    <source>
        <strain evidence="1 2">CBS 962.96</strain>
    </source>
</reference>
<proteinExistence type="predicted"/>
<evidence type="ECO:0000313" key="1">
    <source>
        <dbReference type="EMBL" id="THU75266.1"/>
    </source>
</evidence>
<sequence>MKTTTTINATVTVSKPPQQPFIPDRSIFLAGSIEMGKAEDWQAKLTSTLSNLDLPYHLTVLNP</sequence>
<name>A0A4S8KIJ6_DENBC</name>
<dbReference type="EMBL" id="ML182523">
    <property type="protein sequence ID" value="THU75266.1"/>
    <property type="molecule type" value="Genomic_DNA"/>
</dbReference>
<evidence type="ECO:0000313" key="2">
    <source>
        <dbReference type="Proteomes" id="UP000297245"/>
    </source>
</evidence>
<gene>
    <name evidence="1" type="ORF">K435DRAFT_881222</name>
</gene>
<protein>
    <submittedName>
        <fullName evidence="1">Uncharacterized protein</fullName>
    </submittedName>
</protein>
<dbReference type="Proteomes" id="UP000297245">
    <property type="component" value="Unassembled WGS sequence"/>
</dbReference>
<dbReference type="OrthoDB" id="2893324at2759"/>
<dbReference type="Pfam" id="PF15891">
    <property type="entry name" value="Nuc_deoxyri_tr2"/>
    <property type="match status" value="1"/>
</dbReference>
<feature type="non-terminal residue" evidence="1">
    <location>
        <position position="63"/>
    </location>
</feature>
<dbReference type="InterPro" id="IPR039470">
    <property type="entry name" value="Nuc_deoxyri_tr2"/>
</dbReference>
<dbReference type="AlphaFoldDB" id="A0A4S8KIJ6"/>
<organism evidence="1 2">
    <name type="scientific">Dendrothele bispora (strain CBS 962.96)</name>
    <dbReference type="NCBI Taxonomy" id="1314807"/>
    <lineage>
        <taxon>Eukaryota</taxon>
        <taxon>Fungi</taxon>
        <taxon>Dikarya</taxon>
        <taxon>Basidiomycota</taxon>
        <taxon>Agaricomycotina</taxon>
        <taxon>Agaricomycetes</taxon>
        <taxon>Agaricomycetidae</taxon>
        <taxon>Agaricales</taxon>
        <taxon>Agaricales incertae sedis</taxon>
        <taxon>Dendrothele</taxon>
    </lineage>
</organism>